<dbReference type="STRING" id="260552.Mag101_01905"/>
<dbReference type="InterPro" id="IPR013099">
    <property type="entry name" value="K_chnl_dom"/>
</dbReference>
<dbReference type="RefSeq" id="WP_077400006.1">
    <property type="nucleotide sequence ID" value="NZ_CP019650.1"/>
</dbReference>
<evidence type="ECO:0000259" key="2">
    <source>
        <dbReference type="Pfam" id="PF07885"/>
    </source>
</evidence>
<feature type="domain" description="Potassium channel" evidence="2">
    <location>
        <begin position="64"/>
        <end position="141"/>
    </location>
</feature>
<evidence type="ECO:0000313" key="3">
    <source>
        <dbReference type="EMBL" id="AQQ66535.1"/>
    </source>
</evidence>
<keyword evidence="1" id="KW-0472">Membrane</keyword>
<dbReference type="AlphaFoldDB" id="A0A1Q2M1F7"/>
<sequence length="149" mass="17031">MKILNESKIMYLLLFATLLCSFFGLRGLSFLLMSVTVPIFVSWALNHRDFRYRIQAFIYFVVIIIIEIAGFAALYEREGIVCEGNLIKDTYTSLYFSVVTWTTLGYGDCVPTPHIRHWAALQAILGYVMMAIFTALVLNFLNGRIPKKS</sequence>
<dbReference type="Gene3D" id="1.10.287.70">
    <property type="match status" value="1"/>
</dbReference>
<dbReference type="SUPFAM" id="SSF81324">
    <property type="entry name" value="Voltage-gated potassium channels"/>
    <property type="match status" value="1"/>
</dbReference>
<organism evidence="3 4">
    <name type="scientific">Microbulbifer agarilyticus</name>
    <dbReference type="NCBI Taxonomy" id="260552"/>
    <lineage>
        <taxon>Bacteria</taxon>
        <taxon>Pseudomonadati</taxon>
        <taxon>Pseudomonadota</taxon>
        <taxon>Gammaproteobacteria</taxon>
        <taxon>Cellvibrionales</taxon>
        <taxon>Microbulbiferaceae</taxon>
        <taxon>Microbulbifer</taxon>
    </lineage>
</organism>
<proteinExistence type="predicted"/>
<evidence type="ECO:0000256" key="1">
    <source>
        <dbReference type="SAM" id="Phobius"/>
    </source>
</evidence>
<dbReference type="KEGG" id="maga:Mag101_01905"/>
<reference evidence="3" key="1">
    <citation type="submission" date="2017-02" db="EMBL/GenBank/DDBJ databases">
        <title>Genome of Microbulbifer agarilyticus GP101.</title>
        <authorList>
            <person name="Jung J."/>
            <person name="Bae S.S."/>
            <person name="Baek K."/>
        </authorList>
    </citation>
    <scope>NUCLEOTIDE SEQUENCE [LARGE SCALE GENOMIC DNA]</scope>
    <source>
        <strain evidence="3">GP101</strain>
    </source>
</reference>
<dbReference type="Pfam" id="PF07885">
    <property type="entry name" value="Ion_trans_2"/>
    <property type="match status" value="1"/>
</dbReference>
<feature type="transmembrane region" description="Helical" evidence="1">
    <location>
        <begin position="118"/>
        <end position="141"/>
    </location>
</feature>
<dbReference type="Proteomes" id="UP000188219">
    <property type="component" value="Chromosome"/>
</dbReference>
<keyword evidence="1" id="KW-0812">Transmembrane</keyword>
<name>A0A1Q2M1F7_9GAMM</name>
<keyword evidence="1" id="KW-1133">Transmembrane helix</keyword>
<protein>
    <recommendedName>
        <fullName evidence="2">Potassium channel domain-containing protein</fullName>
    </recommendedName>
</protein>
<accession>A0A1Q2M1F7</accession>
<feature type="transmembrane region" description="Helical" evidence="1">
    <location>
        <begin position="12"/>
        <end position="45"/>
    </location>
</feature>
<dbReference type="EMBL" id="CP019650">
    <property type="protein sequence ID" value="AQQ66535.1"/>
    <property type="molecule type" value="Genomic_DNA"/>
</dbReference>
<dbReference type="OrthoDB" id="9799090at2"/>
<evidence type="ECO:0000313" key="4">
    <source>
        <dbReference type="Proteomes" id="UP000188219"/>
    </source>
</evidence>
<keyword evidence="4" id="KW-1185">Reference proteome</keyword>
<gene>
    <name evidence="3" type="ORF">Mag101_01905</name>
</gene>
<feature type="transmembrane region" description="Helical" evidence="1">
    <location>
        <begin position="57"/>
        <end position="74"/>
    </location>
</feature>